<name>A0A0D0D465_9AGAM</name>
<dbReference type="OrthoDB" id="3001771at2759"/>
<evidence type="ECO:0008006" key="3">
    <source>
        <dbReference type="Google" id="ProtNLM"/>
    </source>
</evidence>
<evidence type="ECO:0000313" key="2">
    <source>
        <dbReference type="Proteomes" id="UP000054538"/>
    </source>
</evidence>
<dbReference type="EMBL" id="KN825404">
    <property type="protein sequence ID" value="KIK91297.1"/>
    <property type="molecule type" value="Genomic_DNA"/>
</dbReference>
<dbReference type="InParanoid" id="A0A0D0D465"/>
<protein>
    <recommendedName>
        <fullName evidence="3">F-box domain-containing protein</fullName>
    </recommendedName>
</protein>
<evidence type="ECO:0000313" key="1">
    <source>
        <dbReference type="EMBL" id="KIK91297.1"/>
    </source>
</evidence>
<gene>
    <name evidence="1" type="ORF">PAXRUDRAFT_830979</name>
</gene>
<dbReference type="AlphaFoldDB" id="A0A0D0D465"/>
<proteinExistence type="predicted"/>
<reference evidence="1 2" key="1">
    <citation type="submission" date="2014-04" db="EMBL/GenBank/DDBJ databases">
        <authorList>
            <consortium name="DOE Joint Genome Institute"/>
            <person name="Kuo A."/>
            <person name="Kohler A."/>
            <person name="Jargeat P."/>
            <person name="Nagy L.G."/>
            <person name="Floudas D."/>
            <person name="Copeland A."/>
            <person name="Barry K.W."/>
            <person name="Cichocki N."/>
            <person name="Veneault-Fourrey C."/>
            <person name="LaButti K."/>
            <person name="Lindquist E.A."/>
            <person name="Lipzen A."/>
            <person name="Lundell T."/>
            <person name="Morin E."/>
            <person name="Murat C."/>
            <person name="Sun H."/>
            <person name="Tunlid A."/>
            <person name="Henrissat B."/>
            <person name="Grigoriev I.V."/>
            <person name="Hibbett D.S."/>
            <person name="Martin F."/>
            <person name="Nordberg H.P."/>
            <person name="Cantor M.N."/>
            <person name="Hua S.X."/>
        </authorList>
    </citation>
    <scope>NUCLEOTIDE SEQUENCE [LARGE SCALE GENOMIC DNA]</scope>
    <source>
        <strain evidence="1 2">Ve08.2h10</strain>
    </source>
</reference>
<keyword evidence="2" id="KW-1185">Reference proteome</keyword>
<sequence>MKYNTKLEAKPVHARCDSAIRAFSNAFAYRASTGRSQTRHTSIGLAANLPTETLINIFNFIYQEHRTLLRCSRSHVQGCSKLPSLKETWIYEDPLSATLFPFAVAAVCPRWCDVLVGVPVYWTRLVILVDEDPTDPVTISSFLRWSRDLPLDVTITRENLDPNHSDKQEPHRSRIIHDLLQPHISRMESLVVSVLHRGSLPDIFTDRGGPVTRLETLGLSNVLDDNFKAANQRSRKFKGRLDAPYLNILHVSGHCFRGHLLGNSLQMSKIANITSFVLSGCRLIDEHAPNLPLWETLRTLSQLPRMDDLTISDVRFDAPAYRECYTDPPISLPRLQTVAFEKLASADLEVIHAIIKGRQLASAIFKECTIDTLSNVNLVGCLTFNGIDDTQDLTVVLSGWSGGVLSLRDSPCVHDRFFQAMSRDLAGSPHSYSYLSAPNLSEVIITDCDMFSVSALRDFIYARHRSHGVRRIRNLTVTGRGPTITAEDADWFRGCLQRFMWNTVQPDGKRYKVDPFSAQVIVT</sequence>
<dbReference type="Proteomes" id="UP000054538">
    <property type="component" value="Unassembled WGS sequence"/>
</dbReference>
<organism evidence="1 2">
    <name type="scientific">Paxillus rubicundulus Ve08.2h10</name>
    <dbReference type="NCBI Taxonomy" id="930991"/>
    <lineage>
        <taxon>Eukaryota</taxon>
        <taxon>Fungi</taxon>
        <taxon>Dikarya</taxon>
        <taxon>Basidiomycota</taxon>
        <taxon>Agaricomycotina</taxon>
        <taxon>Agaricomycetes</taxon>
        <taxon>Agaricomycetidae</taxon>
        <taxon>Boletales</taxon>
        <taxon>Paxilineae</taxon>
        <taxon>Paxillaceae</taxon>
        <taxon>Paxillus</taxon>
    </lineage>
</organism>
<dbReference type="STRING" id="930991.A0A0D0D465"/>
<accession>A0A0D0D465</accession>
<dbReference type="HOGENOM" id="CLU_027732_1_0_1"/>
<reference evidence="2" key="2">
    <citation type="submission" date="2015-01" db="EMBL/GenBank/DDBJ databases">
        <title>Evolutionary Origins and Diversification of the Mycorrhizal Mutualists.</title>
        <authorList>
            <consortium name="DOE Joint Genome Institute"/>
            <consortium name="Mycorrhizal Genomics Consortium"/>
            <person name="Kohler A."/>
            <person name="Kuo A."/>
            <person name="Nagy L.G."/>
            <person name="Floudas D."/>
            <person name="Copeland A."/>
            <person name="Barry K.W."/>
            <person name="Cichocki N."/>
            <person name="Veneault-Fourrey C."/>
            <person name="LaButti K."/>
            <person name="Lindquist E.A."/>
            <person name="Lipzen A."/>
            <person name="Lundell T."/>
            <person name="Morin E."/>
            <person name="Murat C."/>
            <person name="Riley R."/>
            <person name="Ohm R."/>
            <person name="Sun H."/>
            <person name="Tunlid A."/>
            <person name="Henrissat B."/>
            <person name="Grigoriev I.V."/>
            <person name="Hibbett D.S."/>
            <person name="Martin F."/>
        </authorList>
    </citation>
    <scope>NUCLEOTIDE SEQUENCE [LARGE SCALE GENOMIC DNA]</scope>
    <source>
        <strain evidence="2">Ve08.2h10</strain>
    </source>
</reference>